<sequence length="53" mass="6217">MISYENWVKKLNQNTRPSTDSKLKPQVPSSQIKNPNQFVKREKKLTTSELWIG</sequence>
<proteinExistence type="predicted"/>
<organism evidence="2">
    <name type="scientific">hydrocarbon metagenome</name>
    <dbReference type="NCBI Taxonomy" id="938273"/>
    <lineage>
        <taxon>unclassified sequences</taxon>
        <taxon>metagenomes</taxon>
        <taxon>ecological metagenomes</taxon>
    </lineage>
</organism>
<evidence type="ECO:0000313" key="2">
    <source>
        <dbReference type="EMBL" id="KUG26737.1"/>
    </source>
</evidence>
<feature type="region of interest" description="Disordered" evidence="1">
    <location>
        <begin position="13"/>
        <end position="39"/>
    </location>
</feature>
<dbReference type="EMBL" id="LNQE01000414">
    <property type="protein sequence ID" value="KUG26737.1"/>
    <property type="molecule type" value="Genomic_DNA"/>
</dbReference>
<protein>
    <submittedName>
        <fullName evidence="2">Uncharacterized protein</fullName>
    </submittedName>
</protein>
<feature type="compositionally biased region" description="Polar residues" evidence="1">
    <location>
        <begin position="27"/>
        <end position="37"/>
    </location>
</feature>
<gene>
    <name evidence="2" type="ORF">ASZ90_003420</name>
</gene>
<dbReference type="AlphaFoldDB" id="A0A0W8G0X3"/>
<name>A0A0W8G0X3_9ZZZZ</name>
<reference evidence="2" key="1">
    <citation type="journal article" date="2015" name="Proc. Natl. Acad. Sci. U.S.A.">
        <title>Networks of energetic and metabolic interactions define dynamics in microbial communities.</title>
        <authorList>
            <person name="Embree M."/>
            <person name="Liu J.K."/>
            <person name="Al-Bassam M.M."/>
            <person name="Zengler K."/>
        </authorList>
    </citation>
    <scope>NUCLEOTIDE SEQUENCE</scope>
</reference>
<evidence type="ECO:0000256" key="1">
    <source>
        <dbReference type="SAM" id="MobiDB-lite"/>
    </source>
</evidence>
<comment type="caution">
    <text evidence="2">The sequence shown here is derived from an EMBL/GenBank/DDBJ whole genome shotgun (WGS) entry which is preliminary data.</text>
</comment>
<accession>A0A0W8G0X3</accession>